<proteinExistence type="predicted"/>
<sequence length="83" mass="9400">MQVREVFITRVLGCTRVKLDVADSAKSPQACASNLYIDMGYKSNPTRIAVNSLHKRHSEYEDSFDDVKSLTLDSIDSVDYVER</sequence>
<keyword evidence="2" id="KW-1185">Reference proteome</keyword>
<name>A0A183VHH9_TOXCA</name>
<evidence type="ECO:0000313" key="1">
    <source>
        <dbReference type="EMBL" id="VDM51520.1"/>
    </source>
</evidence>
<reference evidence="1 2" key="2">
    <citation type="submission" date="2018-11" db="EMBL/GenBank/DDBJ databases">
        <authorList>
            <consortium name="Pathogen Informatics"/>
        </authorList>
    </citation>
    <scope>NUCLEOTIDE SEQUENCE [LARGE SCALE GENOMIC DNA]</scope>
</reference>
<dbReference type="EMBL" id="UYWY01028628">
    <property type="protein sequence ID" value="VDM51520.1"/>
    <property type="molecule type" value="Genomic_DNA"/>
</dbReference>
<protein>
    <submittedName>
        <fullName evidence="3">Transposase</fullName>
    </submittedName>
</protein>
<dbReference type="AlphaFoldDB" id="A0A183VHH9"/>
<accession>A0A183VHH9</accession>
<organism evidence="2 3">
    <name type="scientific">Toxocara canis</name>
    <name type="common">Canine roundworm</name>
    <dbReference type="NCBI Taxonomy" id="6265"/>
    <lineage>
        <taxon>Eukaryota</taxon>
        <taxon>Metazoa</taxon>
        <taxon>Ecdysozoa</taxon>
        <taxon>Nematoda</taxon>
        <taxon>Chromadorea</taxon>
        <taxon>Rhabditida</taxon>
        <taxon>Spirurina</taxon>
        <taxon>Ascaridomorpha</taxon>
        <taxon>Ascaridoidea</taxon>
        <taxon>Toxocaridae</taxon>
        <taxon>Toxocara</taxon>
    </lineage>
</organism>
<dbReference type="Proteomes" id="UP000050794">
    <property type="component" value="Unassembled WGS sequence"/>
</dbReference>
<reference evidence="3" key="1">
    <citation type="submission" date="2016-06" db="UniProtKB">
        <authorList>
            <consortium name="WormBaseParasite"/>
        </authorList>
    </citation>
    <scope>IDENTIFICATION</scope>
</reference>
<gene>
    <name evidence="1" type="ORF">TCNE_LOCUS20199</name>
</gene>
<dbReference type="WBParaSite" id="TCNE_0002020301-mRNA-1">
    <property type="protein sequence ID" value="TCNE_0002020301-mRNA-1"/>
    <property type="gene ID" value="TCNE_0002020301"/>
</dbReference>
<evidence type="ECO:0000313" key="3">
    <source>
        <dbReference type="WBParaSite" id="TCNE_0002020301-mRNA-1"/>
    </source>
</evidence>
<evidence type="ECO:0000313" key="2">
    <source>
        <dbReference type="Proteomes" id="UP000050794"/>
    </source>
</evidence>